<dbReference type="PROSITE" id="PS00076">
    <property type="entry name" value="PYRIDINE_REDOX_1"/>
    <property type="match status" value="1"/>
</dbReference>
<dbReference type="InterPro" id="IPR023753">
    <property type="entry name" value="FAD/NAD-binding_dom"/>
</dbReference>
<dbReference type="PANTHER" id="PTHR22912:SF151">
    <property type="entry name" value="DIHYDROLIPOYL DEHYDROGENASE, MITOCHONDRIAL"/>
    <property type="match status" value="1"/>
</dbReference>
<dbReference type="InterPro" id="IPR004099">
    <property type="entry name" value="Pyr_nucl-diS_OxRdtase_dimer"/>
</dbReference>
<dbReference type="SUPFAM" id="SSF55424">
    <property type="entry name" value="FAD/NAD-linked reductases, dimerisation (C-terminal) domain"/>
    <property type="match status" value="1"/>
</dbReference>
<dbReference type="AlphaFoldDB" id="A0A432MK47"/>
<accession>A0A432MK47</accession>
<feature type="binding site" evidence="12">
    <location>
        <position position="205"/>
    </location>
    <ligand>
        <name>NAD(+)</name>
        <dbReference type="ChEBI" id="CHEBI:57540"/>
    </ligand>
</feature>
<evidence type="ECO:0000256" key="3">
    <source>
        <dbReference type="ARBA" id="ARBA00016961"/>
    </source>
</evidence>
<evidence type="ECO:0000256" key="5">
    <source>
        <dbReference type="ARBA" id="ARBA00022827"/>
    </source>
</evidence>
<dbReference type="GO" id="GO:0004148">
    <property type="term" value="F:dihydrolipoyl dehydrogenase (NADH) activity"/>
    <property type="evidence" value="ECO:0007669"/>
    <property type="project" value="UniProtKB-EC"/>
</dbReference>
<dbReference type="PANTHER" id="PTHR22912">
    <property type="entry name" value="DISULFIDE OXIDOREDUCTASE"/>
    <property type="match status" value="1"/>
</dbReference>
<feature type="binding site" evidence="12">
    <location>
        <begin position="321"/>
        <end position="324"/>
    </location>
    <ligand>
        <name>FAD</name>
        <dbReference type="ChEBI" id="CHEBI:57692"/>
    </ligand>
</feature>
<keyword evidence="18" id="KW-1185">Reference proteome</keyword>
<evidence type="ECO:0000256" key="8">
    <source>
        <dbReference type="ARBA" id="ARBA00023157"/>
    </source>
</evidence>
<dbReference type="InterPro" id="IPR016156">
    <property type="entry name" value="FAD/NAD-linked_Rdtase_dimer_sf"/>
</dbReference>
<keyword evidence="8" id="KW-1015">Disulfide bond</keyword>
<dbReference type="Pfam" id="PF02852">
    <property type="entry name" value="Pyr_redox_dim"/>
    <property type="match status" value="1"/>
</dbReference>
<protein>
    <recommendedName>
        <fullName evidence="3 14">Dihydrolipoyl dehydrogenase</fullName>
        <ecNumber evidence="2 14">1.8.1.4</ecNumber>
    </recommendedName>
</protein>
<evidence type="ECO:0000259" key="15">
    <source>
        <dbReference type="Pfam" id="PF02852"/>
    </source>
</evidence>
<dbReference type="InterPro" id="IPR050151">
    <property type="entry name" value="Class-I_Pyr_Nuc-Dis_Oxidored"/>
</dbReference>
<dbReference type="Gene3D" id="3.50.50.60">
    <property type="entry name" value="FAD/NAD(P)-binding domain"/>
    <property type="match status" value="2"/>
</dbReference>
<comment type="similarity">
    <text evidence="1 14">Belongs to the class-I pyridine nucleotide-disulfide oxidoreductase family.</text>
</comment>
<feature type="disulfide bond" description="Redox-active" evidence="13">
    <location>
        <begin position="43"/>
        <end position="48"/>
    </location>
</feature>
<keyword evidence="6 14" id="KW-0560">Oxidoreductase</keyword>
<evidence type="ECO:0000259" key="16">
    <source>
        <dbReference type="Pfam" id="PF07992"/>
    </source>
</evidence>
<keyword evidence="5 12" id="KW-0274">FAD</keyword>
<dbReference type="InterPro" id="IPR036188">
    <property type="entry name" value="FAD/NAD-bd_sf"/>
</dbReference>
<dbReference type="RefSeq" id="WP_126725613.1">
    <property type="nucleotide sequence ID" value="NZ_RYZH01000020.1"/>
</dbReference>
<feature type="binding site" evidence="12">
    <location>
        <position position="52"/>
    </location>
    <ligand>
        <name>FAD</name>
        <dbReference type="ChEBI" id="CHEBI:57692"/>
    </ligand>
</feature>
<comment type="catalytic activity">
    <reaction evidence="10 14">
        <text>N(6)-[(R)-dihydrolipoyl]-L-lysyl-[protein] + NAD(+) = N(6)-[(R)-lipoyl]-L-lysyl-[protein] + NADH + H(+)</text>
        <dbReference type="Rhea" id="RHEA:15045"/>
        <dbReference type="Rhea" id="RHEA-COMP:10474"/>
        <dbReference type="Rhea" id="RHEA-COMP:10475"/>
        <dbReference type="ChEBI" id="CHEBI:15378"/>
        <dbReference type="ChEBI" id="CHEBI:57540"/>
        <dbReference type="ChEBI" id="CHEBI:57945"/>
        <dbReference type="ChEBI" id="CHEBI:83099"/>
        <dbReference type="ChEBI" id="CHEBI:83100"/>
        <dbReference type="EC" id="1.8.1.4"/>
    </reaction>
</comment>
<dbReference type="FunFam" id="3.30.390.30:FF:000001">
    <property type="entry name" value="Dihydrolipoyl dehydrogenase"/>
    <property type="match status" value="1"/>
</dbReference>
<organism evidence="17 18">
    <name type="scientific">Tautonia sociabilis</name>
    <dbReference type="NCBI Taxonomy" id="2080755"/>
    <lineage>
        <taxon>Bacteria</taxon>
        <taxon>Pseudomonadati</taxon>
        <taxon>Planctomycetota</taxon>
        <taxon>Planctomycetia</taxon>
        <taxon>Isosphaerales</taxon>
        <taxon>Isosphaeraceae</taxon>
        <taxon>Tautonia</taxon>
    </lineage>
</organism>
<dbReference type="SUPFAM" id="SSF51905">
    <property type="entry name" value="FAD/NAD(P)-binding domain"/>
    <property type="match status" value="1"/>
</dbReference>
<reference evidence="17 18" key="1">
    <citation type="submission" date="2018-12" db="EMBL/GenBank/DDBJ databases">
        <authorList>
            <person name="Toschakov S.V."/>
        </authorList>
    </citation>
    <scope>NUCLEOTIDE SEQUENCE [LARGE SCALE GENOMIC DNA]</scope>
    <source>
        <strain evidence="17 18">GM2012</strain>
    </source>
</reference>
<dbReference type="Pfam" id="PF07992">
    <property type="entry name" value="Pyr_redox_2"/>
    <property type="match status" value="1"/>
</dbReference>
<evidence type="ECO:0000256" key="10">
    <source>
        <dbReference type="ARBA" id="ARBA00049187"/>
    </source>
</evidence>
<dbReference type="InterPro" id="IPR012999">
    <property type="entry name" value="Pyr_OxRdtase_I_AS"/>
</dbReference>
<feature type="active site" description="Proton acceptor" evidence="11">
    <location>
        <position position="447"/>
    </location>
</feature>
<feature type="binding site" evidence="12">
    <location>
        <position position="315"/>
    </location>
    <ligand>
        <name>FAD</name>
        <dbReference type="ChEBI" id="CHEBI:57692"/>
    </ligand>
</feature>
<evidence type="ECO:0000256" key="7">
    <source>
        <dbReference type="ARBA" id="ARBA00023027"/>
    </source>
</evidence>
<dbReference type="PRINTS" id="PR00411">
    <property type="entry name" value="PNDRDTASEI"/>
</dbReference>
<comment type="caution">
    <text evidence="17">The sequence shown here is derived from an EMBL/GenBank/DDBJ whole genome shotgun (WGS) entry which is preliminary data.</text>
</comment>
<evidence type="ECO:0000256" key="12">
    <source>
        <dbReference type="PIRSR" id="PIRSR000350-3"/>
    </source>
</evidence>
<evidence type="ECO:0000256" key="1">
    <source>
        <dbReference type="ARBA" id="ARBA00007532"/>
    </source>
</evidence>
<proteinExistence type="inferred from homology"/>
<feature type="binding site" evidence="12">
    <location>
        <position position="273"/>
    </location>
    <ligand>
        <name>NAD(+)</name>
        <dbReference type="ChEBI" id="CHEBI:57540"/>
    </ligand>
</feature>
<comment type="cofactor">
    <cofactor evidence="12 14">
        <name>FAD</name>
        <dbReference type="ChEBI" id="CHEBI:57692"/>
    </cofactor>
    <text evidence="12 14">Binds 1 FAD per subunit.</text>
</comment>
<reference evidence="17 18" key="2">
    <citation type="submission" date="2019-01" db="EMBL/GenBank/DDBJ databases">
        <title>Tautonia sociabilis, a novel thermotolerant planctomycete of Isosphaeraceae family, isolated from a 4000 m deep subterranean habitat.</title>
        <authorList>
            <person name="Kovaleva O.L."/>
            <person name="Elcheninov A.G."/>
            <person name="Van Heerden E."/>
            <person name="Toshchakov S.V."/>
            <person name="Novikov A."/>
            <person name="Bonch-Osmolovskaya E.A."/>
            <person name="Kublanov I.V."/>
        </authorList>
    </citation>
    <scope>NUCLEOTIDE SEQUENCE [LARGE SCALE GENOMIC DNA]</scope>
    <source>
        <strain evidence="17 18">GM2012</strain>
    </source>
</reference>
<evidence type="ECO:0000313" key="18">
    <source>
        <dbReference type="Proteomes" id="UP000280296"/>
    </source>
</evidence>
<dbReference type="FunFam" id="3.50.50.60:FF:000001">
    <property type="entry name" value="Dihydrolipoyl dehydrogenase, mitochondrial"/>
    <property type="match status" value="1"/>
</dbReference>
<feature type="binding site" evidence="12">
    <location>
        <begin position="182"/>
        <end position="189"/>
    </location>
    <ligand>
        <name>NAD(+)</name>
        <dbReference type="ChEBI" id="CHEBI:57540"/>
    </ligand>
</feature>
<dbReference type="GO" id="GO:0006103">
    <property type="term" value="P:2-oxoglutarate metabolic process"/>
    <property type="evidence" value="ECO:0007669"/>
    <property type="project" value="TreeGrafter"/>
</dbReference>
<dbReference type="EC" id="1.8.1.4" evidence="2 14"/>
<name>A0A432MK47_9BACT</name>
<gene>
    <name evidence="17" type="primary">lpdA</name>
    <name evidence="17" type="ORF">TsocGM_12020</name>
</gene>
<evidence type="ECO:0000256" key="11">
    <source>
        <dbReference type="PIRSR" id="PIRSR000350-2"/>
    </source>
</evidence>
<comment type="miscellaneous">
    <text evidence="14">The active site is a redox-active disulfide bond.</text>
</comment>
<dbReference type="OrthoDB" id="230580at2"/>
<sequence length="468" mass="49461">MSDRYDLVVIGAGPGGYVAAIRAAQLGMKVACVEKRATLGGTCLNVGCIPSKALLDSSELYELACHRFSRHGITLDGVGLDLGAMMARKDQVVKELTQGVAGLFRKNKVEPVFGAATITGPNSVKIALNDGGERTIEANALCIATGSSPIELPFLKFDGSTIVDSTGALCFDRVPEHLVVVGGGYIGLELGSVWKRLGSKVTVVEFLPRIVPVVDQELGNQLFKLLQKQGIEFRLDTKVTGAEVKNGRVTLSAESKGGETLALDCDKVLVSVGRKGYLEGLGLEAVGVEHDPKAGKVVVDAHFRTTVPSIYAIGDVIAGPMLAHKAEEEGVAFAELLAGKPGHVNYETIPSVIYTWPEVASVGLTEEQVKERGISYKVGKAPFLANGRAKAMDEKDGIVKVIADAKTDRVLGVHIIGPRASDLIAEAVAVMEFAGSAEDIARICHGHPTLSETLKEAALAVDKRTINC</sequence>
<evidence type="ECO:0000256" key="6">
    <source>
        <dbReference type="ARBA" id="ARBA00023002"/>
    </source>
</evidence>
<evidence type="ECO:0000256" key="4">
    <source>
        <dbReference type="ARBA" id="ARBA00022630"/>
    </source>
</evidence>
<feature type="domain" description="Pyridine nucleotide-disulphide oxidoreductase dimerisation" evidence="15">
    <location>
        <begin position="349"/>
        <end position="458"/>
    </location>
</feature>
<keyword evidence="4 14" id="KW-0285">Flavoprotein</keyword>
<feature type="domain" description="FAD/NAD(P)-binding" evidence="16">
    <location>
        <begin position="5"/>
        <end position="330"/>
    </location>
</feature>
<evidence type="ECO:0000256" key="2">
    <source>
        <dbReference type="ARBA" id="ARBA00012608"/>
    </source>
</evidence>
<dbReference type="GO" id="GO:0050660">
    <property type="term" value="F:flavin adenine dinucleotide binding"/>
    <property type="evidence" value="ECO:0007669"/>
    <property type="project" value="InterPro"/>
</dbReference>
<dbReference type="Proteomes" id="UP000280296">
    <property type="component" value="Unassembled WGS sequence"/>
</dbReference>
<dbReference type="EMBL" id="RYZH01000020">
    <property type="protein sequence ID" value="RUL87555.1"/>
    <property type="molecule type" value="Genomic_DNA"/>
</dbReference>
<dbReference type="PRINTS" id="PR00368">
    <property type="entry name" value="FADPNR"/>
</dbReference>
<dbReference type="GO" id="GO:0005737">
    <property type="term" value="C:cytoplasm"/>
    <property type="evidence" value="ECO:0007669"/>
    <property type="project" value="UniProtKB-ARBA"/>
</dbReference>
<feature type="binding site" evidence="12">
    <location>
        <begin position="145"/>
        <end position="147"/>
    </location>
    <ligand>
        <name>FAD</name>
        <dbReference type="ChEBI" id="CHEBI:57692"/>
    </ligand>
</feature>
<dbReference type="PIRSF" id="PIRSF000350">
    <property type="entry name" value="Mercury_reductase_MerA"/>
    <property type="match status" value="1"/>
</dbReference>
<dbReference type="InterPro" id="IPR006258">
    <property type="entry name" value="Lipoamide_DH"/>
</dbReference>
<dbReference type="InterPro" id="IPR001100">
    <property type="entry name" value="Pyr_nuc-diS_OxRdtase"/>
</dbReference>
<dbReference type="NCBIfam" id="TIGR01350">
    <property type="entry name" value="lipoamide_DH"/>
    <property type="match status" value="1"/>
</dbReference>
<evidence type="ECO:0000256" key="13">
    <source>
        <dbReference type="PIRSR" id="PIRSR000350-4"/>
    </source>
</evidence>
<evidence type="ECO:0000256" key="14">
    <source>
        <dbReference type="RuleBase" id="RU003692"/>
    </source>
</evidence>
<keyword evidence="9 14" id="KW-0676">Redox-active center</keyword>
<keyword evidence="12" id="KW-0547">Nucleotide-binding</keyword>
<evidence type="ECO:0000256" key="9">
    <source>
        <dbReference type="ARBA" id="ARBA00023284"/>
    </source>
</evidence>
<dbReference type="Gene3D" id="3.30.390.30">
    <property type="match status" value="1"/>
</dbReference>
<keyword evidence="7 12" id="KW-0520">NAD</keyword>
<evidence type="ECO:0000313" key="17">
    <source>
        <dbReference type="EMBL" id="RUL87555.1"/>
    </source>
</evidence>